<evidence type="ECO:0000256" key="8">
    <source>
        <dbReference type="ARBA" id="ARBA00022741"/>
    </source>
</evidence>
<dbReference type="GO" id="GO:0005524">
    <property type="term" value="F:ATP binding"/>
    <property type="evidence" value="ECO:0007669"/>
    <property type="project" value="UniProtKB-KW"/>
</dbReference>
<dbReference type="CDD" id="cd06100">
    <property type="entry name" value="CCL_ACL-C"/>
    <property type="match status" value="1"/>
</dbReference>
<sequence>MKETGSRLNLPIHVYGPETHMTSIVAAALGLCRTPDSPLAVQTTGQFLLPLEADTVKAIESEPSVNMRSPAKKAIKLAESREEPMETNDSGIKVEGSLFESDTKAIVWGQQVKAIQGMLDFDFVCGRSQPSVVASTYPFTGDHKQKYYFGQKEILVPVYKSMKDAFNKHHDVSVFITFASLRSVYVTVREALDFAQIRLANEKGVTLIGPATVGGIKPGCFKIGNTGGMMDNILSLKLYRPGSVAYVSRSGGMSNELNNIISQNADGVYEGIAIGGDKYPGSTFVDHLLRYEMDDRVKMMVMLGELGGVEEYKVVEALKEKRLTKPLVAWCIGTCADYVTFEIQFGHAGASANAKAETATAKNLALKEAGAHVPNSFDDLGDEIAKIYKELLQKEVIVLKEEQLPPTVPMDYTWARELGLIRKSASFMTSICDERGDELLYAGMPISRVLEQDIGIGGVLSLLWFQKRLPDYANKFIEMCLMITADHGPAVSGAHNTIINNPDKRIEILKDFVLDPEKFKQETPLLEYALKVEKITTSKKANLILNVDGAIGVIFVDILRCSGMFTPEEAQEIIEIGAINGLFVLGRSIGFIGHYLDQRRLKQGLYRHPWDDITYILPEREFSGDLNA</sequence>
<dbReference type="EC" id="2.3.3.8" evidence="2"/>
<dbReference type="GO" id="GO:0006633">
    <property type="term" value="P:fatty acid biosynthetic process"/>
    <property type="evidence" value="ECO:0007669"/>
    <property type="project" value="TreeGrafter"/>
</dbReference>
<reference evidence="14" key="1">
    <citation type="journal article" date="2007" name="Science">
        <title>Draft genome of the filarial nematode parasite Brugia malayi.</title>
        <authorList>
            <person name="Ghedin E."/>
            <person name="Wang S."/>
            <person name="Spiro D."/>
            <person name="Caler E."/>
            <person name="Zhao Q."/>
            <person name="Crabtree J."/>
            <person name="Allen J.E."/>
            <person name="Delcher A.L."/>
            <person name="Guiliano D.B."/>
            <person name="Miranda-Saavedra D."/>
            <person name="Angiuoli S.V."/>
            <person name="Creasy T."/>
            <person name="Amedeo P."/>
            <person name="Haas B."/>
            <person name="El-Sayed N.M."/>
            <person name="Wortman J.R."/>
            <person name="Feldblyum T."/>
            <person name="Tallon L."/>
            <person name="Schatz M."/>
            <person name="Shumway M."/>
            <person name="Koo H."/>
            <person name="Salzberg S.L."/>
            <person name="Schobel S."/>
            <person name="Pertea M."/>
            <person name="Pop M."/>
            <person name="White O."/>
            <person name="Barton G.J."/>
            <person name="Carlow C.K."/>
            <person name="Crawford M.J."/>
            <person name="Daub J."/>
            <person name="Dimmic M.W."/>
            <person name="Estes C.F."/>
            <person name="Foster J.M."/>
            <person name="Ganatra M."/>
            <person name="Gregory W.F."/>
            <person name="Johnson N.M."/>
            <person name="Jin J."/>
            <person name="Komuniecki R."/>
            <person name="Korf I."/>
            <person name="Kumar S."/>
            <person name="Laney S."/>
            <person name="Li B.W."/>
            <person name="Li W."/>
            <person name="Lindblom T.H."/>
            <person name="Lustigman S."/>
            <person name="Ma D."/>
            <person name="Maina C.V."/>
            <person name="Martin D.M."/>
            <person name="McCarter J.P."/>
            <person name="McReynolds L."/>
            <person name="Mitreva M."/>
            <person name="Nutman T.B."/>
            <person name="Parkinson J."/>
            <person name="Peregrin-Alvarez J.M."/>
            <person name="Poole C."/>
            <person name="Ren Q."/>
            <person name="Saunders L."/>
            <person name="Sluder A.E."/>
            <person name="Smith K."/>
            <person name="Stanke M."/>
            <person name="Unnasch T.R."/>
            <person name="Ware J."/>
            <person name="Wei A.D."/>
            <person name="Weil G."/>
            <person name="Williams D.J."/>
            <person name="Zhang Y."/>
            <person name="Williams S.A."/>
            <person name="Fraser-Liggett C."/>
            <person name="Slatko B."/>
            <person name="Blaxter M.L."/>
            <person name="Scott A.L."/>
        </authorList>
    </citation>
    <scope>NUCLEOTIDE SEQUENCE [LARGE SCALE GENOMIC DNA]</scope>
</reference>
<dbReference type="GO" id="GO:0005829">
    <property type="term" value="C:cytosol"/>
    <property type="evidence" value="ECO:0007669"/>
    <property type="project" value="TreeGrafter"/>
</dbReference>
<dbReference type="EMBL" id="DS239232">
    <property type="protein sequence ID" value="EDP34450.1"/>
    <property type="molecule type" value="Genomic_DNA"/>
</dbReference>
<dbReference type="GO" id="GO:0006085">
    <property type="term" value="P:acetyl-CoA biosynthetic process"/>
    <property type="evidence" value="ECO:0007669"/>
    <property type="project" value="TreeGrafter"/>
</dbReference>
<dbReference type="InterPro" id="IPR036291">
    <property type="entry name" value="NAD(P)-bd_dom_sf"/>
</dbReference>
<dbReference type="InterPro" id="IPR002020">
    <property type="entry name" value="Citrate_synthase"/>
</dbReference>
<keyword evidence="6 14" id="KW-0808">Transferase</keyword>
<evidence type="ECO:0000256" key="5">
    <source>
        <dbReference type="ARBA" id="ARBA00022553"/>
    </source>
</evidence>
<keyword evidence="4" id="KW-0444">Lipid biosynthesis</keyword>
<keyword evidence="11" id="KW-0443">Lipid metabolism</keyword>
<comment type="subcellular location">
    <subcellularLocation>
        <location evidence="1">Cytoplasm</location>
    </subcellularLocation>
</comment>
<evidence type="ECO:0000256" key="2">
    <source>
        <dbReference type="ARBA" id="ARBA00012639"/>
    </source>
</evidence>
<evidence type="ECO:0000256" key="9">
    <source>
        <dbReference type="ARBA" id="ARBA00022840"/>
    </source>
</evidence>
<dbReference type="PROSITE" id="PS00399">
    <property type="entry name" value="SUCCINYL_COA_LIG_2"/>
    <property type="match status" value="1"/>
</dbReference>
<keyword evidence="14" id="KW-0012">Acyltransferase</keyword>
<keyword evidence="7" id="KW-0479">Metal-binding</keyword>
<evidence type="ECO:0000259" key="12">
    <source>
        <dbReference type="Pfam" id="PF00549"/>
    </source>
</evidence>
<evidence type="ECO:0000313" key="14">
    <source>
        <dbReference type="EMBL" id="EDP34450.1"/>
    </source>
</evidence>
<dbReference type="InterPro" id="IPR017440">
    <property type="entry name" value="Cit_synth/succinyl-CoA_lig_AS"/>
</dbReference>
<dbReference type="GO" id="GO:0046872">
    <property type="term" value="F:metal ion binding"/>
    <property type="evidence" value="ECO:0007669"/>
    <property type="project" value="UniProtKB-KW"/>
</dbReference>
<protein>
    <recommendedName>
        <fullName evidence="2">ATP citrate synthase</fullName>
        <ecNumber evidence="2">2.3.3.8</ecNumber>
    </recommendedName>
</protein>
<dbReference type="PANTHER" id="PTHR23118">
    <property type="entry name" value="ATP-CITRATE SYNTHASE"/>
    <property type="match status" value="1"/>
</dbReference>
<evidence type="ECO:0000259" key="13">
    <source>
        <dbReference type="Pfam" id="PF02629"/>
    </source>
</evidence>
<dbReference type="Pfam" id="PF02629">
    <property type="entry name" value="CoA_binding"/>
    <property type="match status" value="1"/>
</dbReference>
<keyword evidence="10" id="KW-0460">Magnesium</keyword>
<dbReference type="InterPro" id="IPR016143">
    <property type="entry name" value="Citrate_synth-like_sm_a-sub"/>
</dbReference>
<dbReference type="FunFam" id="3.40.50.261:FF:000003">
    <property type="entry name" value="ATP-citrate synthase subunit"/>
    <property type="match status" value="1"/>
</dbReference>
<dbReference type="SUPFAM" id="SSF48256">
    <property type="entry name" value="Citrate synthase"/>
    <property type="match status" value="1"/>
</dbReference>
<keyword evidence="9" id="KW-0067">ATP-binding</keyword>
<dbReference type="Gene3D" id="1.10.230.10">
    <property type="entry name" value="Cytochrome P450-Terp, domain 2"/>
    <property type="match status" value="1"/>
</dbReference>
<evidence type="ECO:0000256" key="10">
    <source>
        <dbReference type="ARBA" id="ARBA00022842"/>
    </source>
</evidence>
<evidence type="ECO:0000256" key="3">
    <source>
        <dbReference type="ARBA" id="ARBA00022490"/>
    </source>
</evidence>
<evidence type="ECO:0000256" key="1">
    <source>
        <dbReference type="ARBA" id="ARBA00004496"/>
    </source>
</evidence>
<evidence type="ECO:0000256" key="4">
    <source>
        <dbReference type="ARBA" id="ARBA00022516"/>
    </source>
</evidence>
<accession>A8PI61</accession>
<evidence type="ECO:0000256" key="6">
    <source>
        <dbReference type="ARBA" id="ARBA00022679"/>
    </source>
</evidence>
<dbReference type="InterPro" id="IPR036969">
    <property type="entry name" value="Citrate_synthase_sf"/>
</dbReference>
<dbReference type="InterPro" id="IPR005811">
    <property type="entry name" value="SUCC_ACL_C"/>
</dbReference>
<feature type="domain" description="CoA-binding" evidence="13">
    <location>
        <begin position="101"/>
        <end position="199"/>
    </location>
</feature>
<gene>
    <name evidence="14" type="ORF">Bm1_26245</name>
</gene>
<dbReference type="GO" id="GO:0003878">
    <property type="term" value="F:ATP citrate synthase activity"/>
    <property type="evidence" value="ECO:0007669"/>
    <property type="project" value="UniProtKB-EC"/>
</dbReference>
<dbReference type="SUPFAM" id="SSF51735">
    <property type="entry name" value="NAD(P)-binding Rossmann-fold domains"/>
    <property type="match status" value="1"/>
</dbReference>
<dbReference type="PANTHER" id="PTHR23118:SF42">
    <property type="entry name" value="ATP-CITRATE SYNTHASE"/>
    <property type="match status" value="1"/>
</dbReference>
<evidence type="ECO:0000256" key="11">
    <source>
        <dbReference type="ARBA" id="ARBA00023098"/>
    </source>
</evidence>
<keyword evidence="5" id="KW-0597">Phosphoprotein</keyword>
<keyword evidence="8" id="KW-0547">Nucleotide-binding</keyword>
<dbReference type="AlphaFoldDB" id="A8PI61"/>
<dbReference type="InterPro" id="IPR033847">
    <property type="entry name" value="Citrt_syn/SCS-alpha_CS"/>
</dbReference>
<dbReference type="Gene3D" id="3.40.50.720">
    <property type="entry name" value="NAD(P)-binding Rossmann-like Domain"/>
    <property type="match status" value="1"/>
</dbReference>
<dbReference type="InterPro" id="IPR003781">
    <property type="entry name" value="CoA-bd"/>
</dbReference>
<dbReference type="InterPro" id="IPR016102">
    <property type="entry name" value="Succinyl-CoA_synth-like"/>
</dbReference>
<feature type="domain" description="ATP-citrate synthase/succinyl-CoA ligase C-terminal" evidence="12">
    <location>
        <begin position="247"/>
        <end position="371"/>
    </location>
</feature>
<dbReference type="PROSITE" id="PS01216">
    <property type="entry name" value="SUCCINYL_COA_LIG_1"/>
    <property type="match status" value="1"/>
</dbReference>
<evidence type="ECO:0000256" key="7">
    <source>
        <dbReference type="ARBA" id="ARBA00022723"/>
    </source>
</evidence>
<organism evidence="14">
    <name type="scientific">Brugia malayi</name>
    <name type="common">Filarial nematode worm</name>
    <dbReference type="NCBI Taxonomy" id="6279"/>
    <lineage>
        <taxon>Eukaryota</taxon>
        <taxon>Metazoa</taxon>
        <taxon>Ecdysozoa</taxon>
        <taxon>Nematoda</taxon>
        <taxon>Chromadorea</taxon>
        <taxon>Rhabditida</taxon>
        <taxon>Spirurina</taxon>
        <taxon>Spiruromorpha</taxon>
        <taxon>Filarioidea</taxon>
        <taxon>Onchocercidae</taxon>
        <taxon>Brugia</taxon>
    </lineage>
</organism>
<name>A8PI61_BRUMA</name>
<dbReference type="Gene3D" id="3.40.50.261">
    <property type="entry name" value="Succinyl-CoA synthetase domains"/>
    <property type="match status" value="1"/>
</dbReference>
<keyword evidence="3" id="KW-0963">Cytoplasm</keyword>
<dbReference type="Pfam" id="PF00549">
    <property type="entry name" value="Ligase_CoA"/>
    <property type="match status" value="1"/>
</dbReference>
<proteinExistence type="predicted"/>